<dbReference type="GO" id="GO:0070034">
    <property type="term" value="F:telomerase RNA binding"/>
    <property type="evidence" value="ECO:0007669"/>
    <property type="project" value="TreeGrafter"/>
</dbReference>
<dbReference type="SUPFAM" id="SSF56672">
    <property type="entry name" value="DNA/RNA polymerases"/>
    <property type="match status" value="1"/>
</dbReference>
<dbReference type="PRINTS" id="PR01365">
    <property type="entry name" value="TELOMERASERT"/>
</dbReference>
<name>A0A0M3KB70_ANISI</name>
<keyword evidence="1" id="KW-0779">Telomere</keyword>
<dbReference type="EC" id="2.7.7.49" evidence="1"/>
<dbReference type="PANTHER" id="PTHR12066">
    <property type="entry name" value="TELOMERASE REVERSE TRANSCRIPTASE"/>
    <property type="match status" value="1"/>
</dbReference>
<reference evidence="3" key="1">
    <citation type="submission" date="2017-02" db="UniProtKB">
        <authorList>
            <consortium name="WormBaseParasite"/>
        </authorList>
    </citation>
    <scope>IDENTIFICATION</scope>
</reference>
<keyword evidence="1" id="KW-0539">Nucleus</keyword>
<comment type="function">
    <text evidence="1">Telomerase is a ribonucleoprotein enzyme essential for the replication of chromosome termini in most eukaryotes. It elongates telomeres. It is a reverse transcriptase that adds simple sequence repeats to chromosome ends by copying a template sequence within the RNA component of the enzyme.</text>
</comment>
<sequence>LRFYCKDVWRRIEDESFQRYQNSLMLQPYPERLKPNEVKNVLRFMPKGDATRPITRSIRTSAKDRVFARVATQLKETNGLLDYICRSALASKSRVPLTGAGIRGGNFCKPFKKFATRYWKGERPKIYVVKSDIRECFDSINHNKLREVLRSMINENRYETTNWKSRRIRRPKSQRKIEKQRRKLANARKALIRRLLSPTQRNDAIEELYHRRMIQFLEIMKSPDISDQVVLSGAEAMRIINNAAIDQKFFFRNRCYTRGRGIPQGNPLSTRLSNLYLGAMERERYPDILRRRDCLFLRYADDYLLLTADIDVANRFLKGILCVQQDSDRDVYGIKGALNKTTINFDADLSDDLKSQISVIDEHGCISIDLSKIEKYRAFKRFWNGSVVGSHKKRLDILNYIRGPVLRK</sequence>
<evidence type="ECO:0000313" key="3">
    <source>
        <dbReference type="WBParaSite" id="ASIM_0001821701-mRNA-1"/>
    </source>
</evidence>
<dbReference type="InterPro" id="IPR000477">
    <property type="entry name" value="RT_dom"/>
</dbReference>
<dbReference type="GO" id="GO:0042162">
    <property type="term" value="F:telomeric DNA binding"/>
    <property type="evidence" value="ECO:0007669"/>
    <property type="project" value="TreeGrafter"/>
</dbReference>
<dbReference type="AlphaFoldDB" id="A0A0M3KB70"/>
<dbReference type="GO" id="GO:0000781">
    <property type="term" value="C:chromosome, telomeric region"/>
    <property type="evidence" value="ECO:0007669"/>
    <property type="project" value="UniProtKB-SubCell"/>
</dbReference>
<evidence type="ECO:0000259" key="2">
    <source>
        <dbReference type="PROSITE" id="PS50878"/>
    </source>
</evidence>
<feature type="domain" description="Reverse transcriptase" evidence="2">
    <location>
        <begin position="22"/>
        <end position="388"/>
    </location>
</feature>
<keyword evidence="1" id="KW-0479">Metal-binding</keyword>
<dbReference type="PROSITE" id="PS50878">
    <property type="entry name" value="RT_POL"/>
    <property type="match status" value="1"/>
</dbReference>
<comment type="catalytic activity">
    <reaction evidence="1">
        <text>DNA(n) + a 2'-deoxyribonucleoside 5'-triphosphate = DNA(n+1) + diphosphate</text>
        <dbReference type="Rhea" id="RHEA:22508"/>
        <dbReference type="Rhea" id="RHEA-COMP:17339"/>
        <dbReference type="Rhea" id="RHEA-COMP:17340"/>
        <dbReference type="ChEBI" id="CHEBI:33019"/>
        <dbReference type="ChEBI" id="CHEBI:61560"/>
        <dbReference type="ChEBI" id="CHEBI:173112"/>
        <dbReference type="EC" id="2.7.7.49"/>
    </reaction>
</comment>
<dbReference type="GO" id="GO:0003720">
    <property type="term" value="F:telomerase activity"/>
    <property type="evidence" value="ECO:0007669"/>
    <property type="project" value="InterPro"/>
</dbReference>
<comment type="similarity">
    <text evidence="1">Belongs to the reverse transcriptase family. Telomerase subfamily.</text>
</comment>
<accession>A0A0M3KB70</accession>
<comment type="subcellular location">
    <subcellularLocation>
        <location evidence="1">Nucleus</location>
    </subcellularLocation>
    <subcellularLocation>
        <location evidence="1">Chromosome</location>
        <location evidence="1">Telomere</location>
    </subcellularLocation>
</comment>
<protein>
    <recommendedName>
        <fullName evidence="1">Telomerase reverse transcriptase</fullName>
        <ecNumber evidence="1">2.7.7.49</ecNumber>
    </recommendedName>
    <alternativeName>
        <fullName evidence="1">Telomerase catalytic subunit</fullName>
    </alternativeName>
</protein>
<dbReference type="InterPro" id="IPR043502">
    <property type="entry name" value="DNA/RNA_pol_sf"/>
</dbReference>
<dbReference type="CDD" id="cd01648">
    <property type="entry name" value="TERT"/>
    <property type="match status" value="1"/>
</dbReference>
<dbReference type="PANTHER" id="PTHR12066:SF0">
    <property type="entry name" value="TELOMERASE REVERSE TRANSCRIPTASE"/>
    <property type="match status" value="1"/>
</dbReference>
<proteinExistence type="inferred from homology"/>
<dbReference type="GO" id="GO:0000333">
    <property type="term" value="C:telomerase catalytic core complex"/>
    <property type="evidence" value="ECO:0007669"/>
    <property type="project" value="TreeGrafter"/>
</dbReference>
<keyword evidence="1" id="KW-0460">Magnesium</keyword>
<evidence type="ECO:0000256" key="1">
    <source>
        <dbReference type="RuleBase" id="RU365061"/>
    </source>
</evidence>
<organism evidence="3">
    <name type="scientific">Anisakis simplex</name>
    <name type="common">Herring worm</name>
    <dbReference type="NCBI Taxonomy" id="6269"/>
    <lineage>
        <taxon>Eukaryota</taxon>
        <taxon>Metazoa</taxon>
        <taxon>Ecdysozoa</taxon>
        <taxon>Nematoda</taxon>
        <taxon>Chromadorea</taxon>
        <taxon>Rhabditida</taxon>
        <taxon>Spirurina</taxon>
        <taxon>Ascaridomorpha</taxon>
        <taxon>Ascaridoidea</taxon>
        <taxon>Anisakidae</taxon>
        <taxon>Anisakis</taxon>
        <taxon>Anisakis simplex complex</taxon>
    </lineage>
</organism>
<keyword evidence="1" id="KW-0548">Nucleotidyltransferase</keyword>
<dbReference type="GO" id="GO:0007004">
    <property type="term" value="P:telomere maintenance via telomerase"/>
    <property type="evidence" value="ECO:0007669"/>
    <property type="project" value="TreeGrafter"/>
</dbReference>
<keyword evidence="1" id="KW-0158">Chromosome</keyword>
<keyword evidence="1" id="KW-0695">RNA-directed DNA polymerase</keyword>
<dbReference type="GO" id="GO:0046872">
    <property type="term" value="F:metal ion binding"/>
    <property type="evidence" value="ECO:0007669"/>
    <property type="project" value="UniProtKB-KW"/>
</dbReference>
<dbReference type="WBParaSite" id="ASIM_0001821701-mRNA-1">
    <property type="protein sequence ID" value="ASIM_0001821701-mRNA-1"/>
    <property type="gene ID" value="ASIM_0001821701"/>
</dbReference>
<keyword evidence="1" id="KW-0808">Transferase</keyword>
<dbReference type="InterPro" id="IPR003545">
    <property type="entry name" value="Telomerase_RT"/>
</dbReference>